<dbReference type="InterPro" id="IPR005829">
    <property type="entry name" value="Sugar_transporter_CS"/>
</dbReference>
<keyword evidence="2" id="KW-0813">Transport</keyword>
<gene>
    <name evidence="9" type="ORF">HKK74_13110</name>
</gene>
<accession>A0ABR7LPM4</accession>
<keyword evidence="6 7" id="KW-0472">Membrane</keyword>
<evidence type="ECO:0000259" key="8">
    <source>
        <dbReference type="PROSITE" id="PS50850"/>
    </source>
</evidence>
<feature type="transmembrane region" description="Helical" evidence="7">
    <location>
        <begin position="422"/>
        <end position="442"/>
    </location>
</feature>
<feature type="transmembrane region" description="Helical" evidence="7">
    <location>
        <begin position="312"/>
        <end position="331"/>
    </location>
</feature>
<reference evidence="9 10" key="1">
    <citation type="submission" date="2020-06" db="EMBL/GenBank/DDBJ databases">
        <title>Actinomadura xiongansis sp. nov., isolated from soil of Baiyangdian.</title>
        <authorList>
            <person name="Zhang X."/>
        </authorList>
    </citation>
    <scope>NUCLEOTIDE SEQUENCE [LARGE SCALE GENOMIC DNA]</scope>
    <source>
        <strain evidence="9 10">HBUM206468</strain>
    </source>
</reference>
<dbReference type="CDD" id="cd17321">
    <property type="entry name" value="MFS_MMR_MDR_like"/>
    <property type="match status" value="1"/>
</dbReference>
<organism evidence="9 10">
    <name type="scientific">Actinomadura alba</name>
    <dbReference type="NCBI Taxonomy" id="406431"/>
    <lineage>
        <taxon>Bacteria</taxon>
        <taxon>Bacillati</taxon>
        <taxon>Actinomycetota</taxon>
        <taxon>Actinomycetes</taxon>
        <taxon>Streptosporangiales</taxon>
        <taxon>Thermomonosporaceae</taxon>
        <taxon>Actinomadura</taxon>
    </lineage>
</organism>
<dbReference type="InterPro" id="IPR020846">
    <property type="entry name" value="MFS_dom"/>
</dbReference>
<dbReference type="InterPro" id="IPR011701">
    <property type="entry name" value="MFS"/>
</dbReference>
<keyword evidence="4 7" id="KW-0812">Transmembrane</keyword>
<dbReference type="Gene3D" id="1.20.1250.20">
    <property type="entry name" value="MFS general substrate transporter like domains"/>
    <property type="match status" value="1"/>
</dbReference>
<feature type="transmembrane region" description="Helical" evidence="7">
    <location>
        <begin position="337"/>
        <end position="364"/>
    </location>
</feature>
<sequence>MILLDMTIVNVALPLIQEGLDFSESGLTWVVNGYVLTAGGLLLLGGRLADVFGRRRLLLTGVVVFAVSSVVCGAAVAPWMMVAGRFGQGAAEAIAAPASLGLIALLFTDPKERTKALGIWGGLVAVGGTLGYVISGVLTDLTSWRWIFFINVPVALVVFLLLPRMVGESRMVREEDHRLDVTGAITSTAGLIAIVYGLLQAAEHPWGSATVLLPLLAGVCLLLAMLVVERRAKNPLVPLEFFANRTRSVINVASLFFMAAFISYTFMLTLFEQHVLRYSTLQTGLAYLPLAFGIGAGIGIGTALTPRLGVRAVTAAGFIGAGVGLLLTSMVDTDTSYVGGILPGMIVFGVFAGATMPAATTAALHGVTVQDSGLASGVQTTMQQVGGALGLAVLVTLALRYADDEMERGVPAEVAVTSGYVLAFRIGAALMILGGVLIMTLFERVNPELRDPTAEIVEETR</sequence>
<dbReference type="PANTHER" id="PTHR42718:SF46">
    <property type="entry name" value="BLR6921 PROTEIN"/>
    <property type="match status" value="1"/>
</dbReference>
<dbReference type="Proteomes" id="UP000805614">
    <property type="component" value="Unassembled WGS sequence"/>
</dbReference>
<evidence type="ECO:0000256" key="3">
    <source>
        <dbReference type="ARBA" id="ARBA00022475"/>
    </source>
</evidence>
<feature type="transmembrane region" description="Helical" evidence="7">
    <location>
        <begin position="286"/>
        <end position="305"/>
    </location>
</feature>
<keyword evidence="3" id="KW-1003">Cell membrane</keyword>
<feature type="transmembrane region" description="Helical" evidence="7">
    <location>
        <begin position="57"/>
        <end position="80"/>
    </location>
</feature>
<evidence type="ECO:0000256" key="7">
    <source>
        <dbReference type="SAM" id="Phobius"/>
    </source>
</evidence>
<evidence type="ECO:0000256" key="5">
    <source>
        <dbReference type="ARBA" id="ARBA00022989"/>
    </source>
</evidence>
<dbReference type="PROSITE" id="PS50850">
    <property type="entry name" value="MFS"/>
    <property type="match status" value="1"/>
</dbReference>
<evidence type="ECO:0000256" key="2">
    <source>
        <dbReference type="ARBA" id="ARBA00022448"/>
    </source>
</evidence>
<feature type="transmembrane region" description="Helical" evidence="7">
    <location>
        <begin position="27"/>
        <end position="45"/>
    </location>
</feature>
<dbReference type="PROSITE" id="PS00216">
    <property type="entry name" value="SUGAR_TRANSPORT_1"/>
    <property type="match status" value="1"/>
</dbReference>
<dbReference type="SUPFAM" id="SSF103473">
    <property type="entry name" value="MFS general substrate transporter"/>
    <property type="match status" value="1"/>
</dbReference>
<evidence type="ECO:0000256" key="6">
    <source>
        <dbReference type="ARBA" id="ARBA00023136"/>
    </source>
</evidence>
<name>A0ABR7LPM4_9ACTN</name>
<dbReference type="Gene3D" id="1.20.1720.10">
    <property type="entry name" value="Multidrug resistance protein D"/>
    <property type="match status" value="1"/>
</dbReference>
<comment type="caution">
    <text evidence="9">The sequence shown here is derived from an EMBL/GenBank/DDBJ whole genome shotgun (WGS) entry which is preliminary data.</text>
</comment>
<feature type="transmembrane region" description="Helical" evidence="7">
    <location>
        <begin position="179"/>
        <end position="199"/>
    </location>
</feature>
<feature type="domain" description="Major facilitator superfamily (MFS) profile" evidence="8">
    <location>
        <begin position="1"/>
        <end position="446"/>
    </location>
</feature>
<protein>
    <submittedName>
        <fullName evidence="9">MFS transporter</fullName>
    </submittedName>
</protein>
<proteinExistence type="predicted"/>
<keyword evidence="5 7" id="KW-1133">Transmembrane helix</keyword>
<evidence type="ECO:0000313" key="9">
    <source>
        <dbReference type="EMBL" id="MBC6466437.1"/>
    </source>
</evidence>
<feature type="transmembrane region" description="Helical" evidence="7">
    <location>
        <begin position="119"/>
        <end position="138"/>
    </location>
</feature>
<evidence type="ECO:0000313" key="10">
    <source>
        <dbReference type="Proteomes" id="UP000805614"/>
    </source>
</evidence>
<keyword evidence="10" id="KW-1185">Reference proteome</keyword>
<dbReference type="Pfam" id="PF07690">
    <property type="entry name" value="MFS_1"/>
    <property type="match status" value="1"/>
</dbReference>
<feature type="transmembrane region" description="Helical" evidence="7">
    <location>
        <begin position="249"/>
        <end position="271"/>
    </location>
</feature>
<evidence type="ECO:0000256" key="4">
    <source>
        <dbReference type="ARBA" id="ARBA00022692"/>
    </source>
</evidence>
<evidence type="ECO:0000256" key="1">
    <source>
        <dbReference type="ARBA" id="ARBA00004651"/>
    </source>
</evidence>
<feature type="transmembrane region" description="Helical" evidence="7">
    <location>
        <begin position="385"/>
        <end position="402"/>
    </location>
</feature>
<comment type="subcellular location">
    <subcellularLocation>
        <location evidence="1">Cell membrane</location>
        <topology evidence="1">Multi-pass membrane protein</topology>
    </subcellularLocation>
</comment>
<dbReference type="InterPro" id="IPR036259">
    <property type="entry name" value="MFS_trans_sf"/>
</dbReference>
<feature type="transmembrane region" description="Helical" evidence="7">
    <location>
        <begin position="144"/>
        <end position="167"/>
    </location>
</feature>
<dbReference type="EMBL" id="JABVEC010000008">
    <property type="protein sequence ID" value="MBC6466437.1"/>
    <property type="molecule type" value="Genomic_DNA"/>
</dbReference>
<dbReference type="PANTHER" id="PTHR42718">
    <property type="entry name" value="MAJOR FACILITATOR SUPERFAMILY MULTIDRUG TRANSPORTER MFSC"/>
    <property type="match status" value="1"/>
</dbReference>
<feature type="transmembrane region" description="Helical" evidence="7">
    <location>
        <begin position="205"/>
        <end position="228"/>
    </location>
</feature>